<keyword evidence="6" id="KW-0828">Tyrosine catabolism</keyword>
<keyword evidence="8" id="KW-0560">Oxidoreductase</keyword>
<evidence type="ECO:0000256" key="2">
    <source>
        <dbReference type="ARBA" id="ARBA00004704"/>
    </source>
</evidence>
<dbReference type="PANTHER" id="PTHR11056">
    <property type="entry name" value="HOMOGENTISATE 1,2-DIOXYGENASE"/>
    <property type="match status" value="1"/>
</dbReference>
<comment type="caution">
    <text evidence="15">The sequence shown here is derived from an EMBL/GenBank/DDBJ whole genome shotgun (WGS) entry which is preliminary data.</text>
</comment>
<dbReference type="InterPro" id="IPR046452">
    <property type="entry name" value="HgmA_N"/>
</dbReference>
<dbReference type="AlphaFoldDB" id="A0A8H2XKK1"/>
<evidence type="ECO:0000256" key="12">
    <source>
        <dbReference type="PIRSR" id="PIRSR605708-2"/>
    </source>
</evidence>
<feature type="domain" description="Homogentisate 1,2-dioxygenase N-terminal" evidence="14">
    <location>
        <begin position="64"/>
        <end position="337"/>
    </location>
</feature>
<comment type="similarity">
    <text evidence="3">Belongs to the homogentisate dioxygenase family.</text>
</comment>
<dbReference type="PANTHER" id="PTHR11056:SF4">
    <property type="entry name" value="HOMOGENTISATE 1,2-DIOXYGENASE"/>
    <property type="match status" value="1"/>
</dbReference>
<protein>
    <recommendedName>
        <fullName evidence="4">homogentisate 1,2-dioxygenase</fullName>
        <ecNumber evidence="4">1.13.11.5</ecNumber>
    </recommendedName>
</protein>
<evidence type="ECO:0000313" key="15">
    <source>
        <dbReference type="EMBL" id="CAE6429978.1"/>
    </source>
</evidence>
<evidence type="ECO:0000256" key="10">
    <source>
        <dbReference type="ARBA" id="ARBA00023232"/>
    </source>
</evidence>
<evidence type="ECO:0000256" key="8">
    <source>
        <dbReference type="ARBA" id="ARBA00023002"/>
    </source>
</evidence>
<feature type="active site" description="Proton acceptor" evidence="11">
    <location>
        <position position="350"/>
    </location>
</feature>
<evidence type="ECO:0000256" key="9">
    <source>
        <dbReference type="ARBA" id="ARBA00023004"/>
    </source>
</evidence>
<accession>A0A8H2XKK1</accession>
<proteinExistence type="inferred from homology"/>
<comment type="cofactor">
    <cofactor evidence="1 12">
        <name>Fe cation</name>
        <dbReference type="ChEBI" id="CHEBI:24875"/>
    </cofactor>
</comment>
<evidence type="ECO:0000256" key="11">
    <source>
        <dbReference type="PIRSR" id="PIRSR605708-1"/>
    </source>
</evidence>
<dbReference type="GO" id="GO:0046872">
    <property type="term" value="F:metal ion binding"/>
    <property type="evidence" value="ECO:0007669"/>
    <property type="project" value="UniProtKB-KW"/>
</dbReference>
<dbReference type="Pfam" id="PF20510">
    <property type="entry name" value="HgmA_N"/>
    <property type="match status" value="1"/>
</dbReference>
<dbReference type="InterPro" id="IPR014710">
    <property type="entry name" value="RmlC-like_jellyroll"/>
</dbReference>
<evidence type="ECO:0000313" key="16">
    <source>
        <dbReference type="Proteomes" id="UP000663850"/>
    </source>
</evidence>
<keyword evidence="9 12" id="KW-0408">Iron</keyword>
<feature type="domain" description="Homogentisate 1,2-dioxygenase C-terminal" evidence="13">
    <location>
        <begin position="416"/>
        <end position="554"/>
    </location>
</feature>
<evidence type="ECO:0000259" key="14">
    <source>
        <dbReference type="Pfam" id="PF20510"/>
    </source>
</evidence>
<dbReference type="GO" id="GO:0006559">
    <property type="term" value="P:L-phenylalanine catabolic process"/>
    <property type="evidence" value="ECO:0007669"/>
    <property type="project" value="UniProtKB-UniPathway"/>
</dbReference>
<keyword evidence="10" id="KW-0585">Phenylalanine catabolism</keyword>
<dbReference type="InterPro" id="IPR011051">
    <property type="entry name" value="RmlC_Cupin_sf"/>
</dbReference>
<keyword evidence="7" id="KW-0223">Dioxygenase</keyword>
<comment type="pathway">
    <text evidence="2">Amino-acid degradation; L-phenylalanine degradation; acetoacetate and fumarate from L-phenylalanine: step 4/6.</text>
</comment>
<gene>
    <name evidence="15" type="ORF">RDB_LOCUS18475</name>
</gene>
<reference evidence="15" key="1">
    <citation type="submission" date="2021-01" db="EMBL/GenBank/DDBJ databases">
        <authorList>
            <person name="Kaushik A."/>
        </authorList>
    </citation>
    <scope>NUCLEOTIDE SEQUENCE</scope>
    <source>
        <strain evidence="15">Type strain: AG8-Rh-89/</strain>
    </source>
</reference>
<sequence length="575" mass="63895">MFRSSSRLFRATPTAHRHPLLARSVASVTAKSAFVTKPTDRDPYQYQASSDPTLSELYSNANVQVGFGNRFASEAIPGTLPNGQIMPQKNKYDLYTEGITGSAFVAPRKDNLNVWIYRIRPSVAHQGFTPLPDNPDLESNFFPLNPKVQFSPTQLAWHPFALPSSGSKVDFLTGLKSLAGSGDPTLNEGLAIHIYTANSSMENRAVVNADGDMLIVPQLGRLDIQTEFGKMMVRPGEICVIQKGIRFKVGLPDGDSRGYIQEIFGSHFELPELGPLGGHGLANVRDFEHPIASFDIDQSPWEIVYKLGGKLWSCKQNHTPFDVVAYHGNYIPYKYALEKFVNVGSISKDHIDPSIFCVLTAKSKTPSAPLTDFLVFSPRWDVASDSYRPPYYHRNASSEFMGLIYAYGAKRTSFRSIFCVLTARSKTPGAPLTDFLVFSPRWDVASNTYRPPYYHRNSSSEFMGLIYGNYAGRSDDFAPGGASYECGHVAHGVSYEVFKEATEAELQPMRISEGTVAFMMESSLMFTLTDYAMKRSGKLHVHNPSMWDDLDAQFLKHLDSVDQNLKGHGLPGLKK</sequence>
<feature type="domain" description="Homogentisate 1,2-dioxygenase C-terminal" evidence="13">
    <location>
        <begin position="339"/>
        <end position="415"/>
    </location>
</feature>
<dbReference type="InterPro" id="IPR046451">
    <property type="entry name" value="HgmA_C"/>
</dbReference>
<dbReference type="EC" id="1.13.11.5" evidence="4"/>
<name>A0A8H2XKK1_9AGAM</name>
<feature type="binding site" evidence="12">
    <location>
        <position position="407"/>
    </location>
    <ligand>
        <name>homogentisate</name>
        <dbReference type="ChEBI" id="CHEBI:16169"/>
    </ligand>
</feature>
<keyword evidence="5 12" id="KW-0479">Metal-binding</keyword>
<evidence type="ECO:0000256" key="3">
    <source>
        <dbReference type="ARBA" id="ARBA00007757"/>
    </source>
</evidence>
<dbReference type="InterPro" id="IPR005708">
    <property type="entry name" value="Homogentis_dOase"/>
</dbReference>
<evidence type="ECO:0000256" key="6">
    <source>
        <dbReference type="ARBA" id="ARBA00022878"/>
    </source>
</evidence>
<dbReference type="CDD" id="cd07000">
    <property type="entry name" value="cupin_HGO_N"/>
    <property type="match status" value="1"/>
</dbReference>
<evidence type="ECO:0000256" key="7">
    <source>
        <dbReference type="ARBA" id="ARBA00022964"/>
    </source>
</evidence>
<dbReference type="UniPathway" id="UPA00139">
    <property type="reaction ID" value="UER00339"/>
</dbReference>
<dbReference type="GO" id="GO:0004411">
    <property type="term" value="F:homogentisate 1,2-dioxygenase activity"/>
    <property type="evidence" value="ECO:0007669"/>
    <property type="project" value="UniProtKB-EC"/>
</dbReference>
<evidence type="ECO:0000256" key="4">
    <source>
        <dbReference type="ARBA" id="ARBA00013127"/>
    </source>
</evidence>
<dbReference type="SUPFAM" id="SSF51182">
    <property type="entry name" value="RmlC-like cupins"/>
    <property type="match status" value="2"/>
</dbReference>
<evidence type="ECO:0000259" key="13">
    <source>
        <dbReference type="Pfam" id="PF04209"/>
    </source>
</evidence>
<evidence type="ECO:0000256" key="5">
    <source>
        <dbReference type="ARBA" id="ARBA00022723"/>
    </source>
</evidence>
<dbReference type="Gene3D" id="2.60.120.10">
    <property type="entry name" value="Jelly Rolls"/>
    <property type="match status" value="2"/>
</dbReference>
<feature type="binding site" evidence="12">
    <location>
        <position position="399"/>
    </location>
    <ligand>
        <name>Fe cation</name>
        <dbReference type="ChEBI" id="CHEBI:24875"/>
    </ligand>
</feature>
<dbReference type="GO" id="GO:0006572">
    <property type="term" value="P:L-tyrosine catabolic process"/>
    <property type="evidence" value="ECO:0007669"/>
    <property type="project" value="UniProtKB-KW"/>
</dbReference>
<dbReference type="Proteomes" id="UP000663850">
    <property type="component" value="Unassembled WGS sequence"/>
</dbReference>
<dbReference type="GO" id="GO:0005737">
    <property type="term" value="C:cytoplasm"/>
    <property type="evidence" value="ECO:0007669"/>
    <property type="project" value="TreeGrafter"/>
</dbReference>
<evidence type="ECO:0000256" key="1">
    <source>
        <dbReference type="ARBA" id="ARBA00001962"/>
    </source>
</evidence>
<feature type="binding site" evidence="12">
    <location>
        <position position="393"/>
    </location>
    <ligand>
        <name>Fe cation</name>
        <dbReference type="ChEBI" id="CHEBI:24875"/>
    </ligand>
</feature>
<dbReference type="Pfam" id="PF04209">
    <property type="entry name" value="HgmA_C"/>
    <property type="match status" value="2"/>
</dbReference>
<dbReference type="FunFam" id="2.60.120.10:FF:000034">
    <property type="entry name" value="Homogentisate 1,2-dioxygenase"/>
    <property type="match status" value="2"/>
</dbReference>
<dbReference type="EMBL" id="CAJMWZ010000998">
    <property type="protein sequence ID" value="CAE6429978.1"/>
    <property type="molecule type" value="Genomic_DNA"/>
</dbReference>
<organism evidence="15 16">
    <name type="scientific">Rhizoctonia solani</name>
    <dbReference type="NCBI Taxonomy" id="456999"/>
    <lineage>
        <taxon>Eukaryota</taxon>
        <taxon>Fungi</taxon>
        <taxon>Dikarya</taxon>
        <taxon>Basidiomycota</taxon>
        <taxon>Agaricomycotina</taxon>
        <taxon>Agaricomycetes</taxon>
        <taxon>Cantharellales</taxon>
        <taxon>Ceratobasidiaceae</taxon>
        <taxon>Rhizoctonia</taxon>
    </lineage>
</organism>